<evidence type="ECO:0000313" key="6">
    <source>
        <dbReference type="Proteomes" id="UP000783253"/>
    </source>
</evidence>
<gene>
    <name evidence="5" type="ORF">K3152_09185</name>
</gene>
<dbReference type="InterPro" id="IPR028978">
    <property type="entry name" value="Chorismate_lyase_/UTRA_dom_sf"/>
</dbReference>
<dbReference type="RefSeq" id="WP_221573835.1">
    <property type="nucleotide sequence ID" value="NZ_JAIGNK010000003.1"/>
</dbReference>
<proteinExistence type="predicted"/>
<dbReference type="EMBL" id="JAIGNK010000003">
    <property type="protein sequence ID" value="MBX7458418.1"/>
    <property type="molecule type" value="Genomic_DNA"/>
</dbReference>
<dbReference type="InterPro" id="IPR036390">
    <property type="entry name" value="WH_DNA-bd_sf"/>
</dbReference>
<dbReference type="SUPFAM" id="SSF46785">
    <property type="entry name" value="Winged helix' DNA-binding domain"/>
    <property type="match status" value="1"/>
</dbReference>
<name>A0ABS7IXX7_9SPHN</name>
<keyword evidence="1" id="KW-0805">Transcription regulation</keyword>
<organism evidence="5 6">
    <name type="scientific">Qipengyuania polymorpha</name>
    <dbReference type="NCBI Taxonomy" id="2867234"/>
    <lineage>
        <taxon>Bacteria</taxon>
        <taxon>Pseudomonadati</taxon>
        <taxon>Pseudomonadota</taxon>
        <taxon>Alphaproteobacteria</taxon>
        <taxon>Sphingomonadales</taxon>
        <taxon>Erythrobacteraceae</taxon>
        <taxon>Qipengyuania</taxon>
    </lineage>
</organism>
<dbReference type="PROSITE" id="PS50949">
    <property type="entry name" value="HTH_GNTR"/>
    <property type="match status" value="1"/>
</dbReference>
<reference evidence="5 6" key="1">
    <citation type="submission" date="2021-08" db="EMBL/GenBank/DDBJ databases">
        <title>Comparative Genomics Analysis of the Genus Qipengyuania Reveals Extensive Genetic Diversity and Metabolic Versatility, Including the Description of Fifteen Novel Species.</title>
        <authorList>
            <person name="Liu Y."/>
        </authorList>
    </citation>
    <scope>NUCLEOTIDE SEQUENCE [LARGE SCALE GENOMIC DNA]</scope>
    <source>
        <strain evidence="5 6">1NDH17</strain>
    </source>
</reference>
<dbReference type="SUPFAM" id="SSF64288">
    <property type="entry name" value="Chorismate lyase-like"/>
    <property type="match status" value="1"/>
</dbReference>
<dbReference type="CDD" id="cd07377">
    <property type="entry name" value="WHTH_GntR"/>
    <property type="match status" value="1"/>
</dbReference>
<protein>
    <submittedName>
        <fullName evidence="5">GntR family transcriptional regulator</fullName>
    </submittedName>
</protein>
<dbReference type="Gene3D" id="1.10.10.10">
    <property type="entry name" value="Winged helix-like DNA-binding domain superfamily/Winged helix DNA-binding domain"/>
    <property type="match status" value="1"/>
</dbReference>
<keyword evidence="3" id="KW-0804">Transcription</keyword>
<evidence type="ECO:0000313" key="5">
    <source>
        <dbReference type="EMBL" id="MBX7458418.1"/>
    </source>
</evidence>
<dbReference type="Pfam" id="PF00392">
    <property type="entry name" value="GntR"/>
    <property type="match status" value="1"/>
</dbReference>
<comment type="caution">
    <text evidence="5">The sequence shown here is derived from an EMBL/GenBank/DDBJ whole genome shotgun (WGS) entry which is preliminary data.</text>
</comment>
<evidence type="ECO:0000256" key="2">
    <source>
        <dbReference type="ARBA" id="ARBA00023125"/>
    </source>
</evidence>
<dbReference type="InterPro" id="IPR050679">
    <property type="entry name" value="Bact_HTH_transcr_reg"/>
</dbReference>
<feature type="domain" description="HTH gntR-type" evidence="4">
    <location>
        <begin position="3"/>
        <end position="71"/>
    </location>
</feature>
<keyword evidence="6" id="KW-1185">Reference proteome</keyword>
<dbReference type="Gene3D" id="3.40.1410.10">
    <property type="entry name" value="Chorismate lyase-like"/>
    <property type="match status" value="1"/>
</dbReference>
<evidence type="ECO:0000256" key="1">
    <source>
        <dbReference type="ARBA" id="ARBA00023015"/>
    </source>
</evidence>
<evidence type="ECO:0000259" key="4">
    <source>
        <dbReference type="PROSITE" id="PS50949"/>
    </source>
</evidence>
<accession>A0ABS7IXX7</accession>
<dbReference type="SMART" id="SM00866">
    <property type="entry name" value="UTRA"/>
    <property type="match status" value="1"/>
</dbReference>
<dbReference type="PRINTS" id="PR00035">
    <property type="entry name" value="HTHGNTR"/>
</dbReference>
<dbReference type="Pfam" id="PF07702">
    <property type="entry name" value="UTRA"/>
    <property type="match status" value="1"/>
</dbReference>
<dbReference type="InterPro" id="IPR036388">
    <property type="entry name" value="WH-like_DNA-bd_sf"/>
</dbReference>
<dbReference type="SMART" id="SM00345">
    <property type="entry name" value="HTH_GNTR"/>
    <property type="match status" value="1"/>
</dbReference>
<dbReference type="InterPro" id="IPR000524">
    <property type="entry name" value="Tscrpt_reg_HTH_GntR"/>
</dbReference>
<keyword evidence="2" id="KW-0238">DNA-binding</keyword>
<dbReference type="Proteomes" id="UP000783253">
    <property type="component" value="Unassembled WGS sequence"/>
</dbReference>
<evidence type="ECO:0000256" key="3">
    <source>
        <dbReference type="ARBA" id="ARBA00023163"/>
    </source>
</evidence>
<dbReference type="PANTHER" id="PTHR44846">
    <property type="entry name" value="MANNOSYL-D-GLYCERATE TRANSPORT/METABOLISM SYSTEM REPRESSOR MNGR-RELATED"/>
    <property type="match status" value="1"/>
</dbReference>
<sequence length="230" mass="25684">MNSNTHQSIREAIRKRIVAGEWQLGDLIPGEVEFAEEYACSRTTVNRALQALAEEGIVERKRRGGTRVSPLPAPQAQFAIPLVREQVEERGLAYTPEVTTHSVGRPDTATREEMRLLPAQECAYLETLHLADGQVFAFERRWINLANVPQFTVEALGNLSANEWLVREVPFSRGTVTLSATSADNKTAETMQVELSAPLFTMRRTTWLGEASVTAVTLYYAPGYELDFTI</sequence>
<dbReference type="InterPro" id="IPR011663">
    <property type="entry name" value="UTRA"/>
</dbReference>
<dbReference type="PANTHER" id="PTHR44846:SF16">
    <property type="entry name" value="TRANSCRIPTIONAL REGULATOR PHNF-RELATED"/>
    <property type="match status" value="1"/>
</dbReference>